<feature type="transmembrane region" description="Helical" evidence="8">
    <location>
        <begin position="419"/>
        <end position="439"/>
    </location>
</feature>
<evidence type="ECO:0000256" key="1">
    <source>
        <dbReference type="ARBA" id="ARBA00004651"/>
    </source>
</evidence>
<keyword evidence="7 8" id="KW-0472">Membrane</keyword>
<feature type="transmembrane region" description="Helical" evidence="8">
    <location>
        <begin position="345"/>
        <end position="366"/>
    </location>
</feature>
<keyword evidence="6 8" id="KW-1133">Transmembrane helix</keyword>
<keyword evidence="5 8" id="KW-0812">Transmembrane</keyword>
<dbReference type="InterPro" id="IPR020846">
    <property type="entry name" value="MFS_dom"/>
</dbReference>
<feature type="transmembrane region" description="Helical" evidence="8">
    <location>
        <begin position="279"/>
        <end position="301"/>
    </location>
</feature>
<dbReference type="AlphaFoldDB" id="A0A1B6E1B6"/>
<dbReference type="PRINTS" id="PR00171">
    <property type="entry name" value="SUGRTRNSPORT"/>
</dbReference>
<evidence type="ECO:0000256" key="3">
    <source>
        <dbReference type="ARBA" id="ARBA00022475"/>
    </source>
</evidence>
<feature type="domain" description="Major facilitator superfamily (MFS) profile" evidence="9">
    <location>
        <begin position="42"/>
        <end position="471"/>
    </location>
</feature>
<feature type="transmembrane region" description="Helical" evidence="8">
    <location>
        <begin position="313"/>
        <end position="333"/>
    </location>
</feature>
<proteinExistence type="predicted"/>
<dbReference type="PANTHER" id="PTHR48021">
    <property type="match status" value="1"/>
</dbReference>
<dbReference type="GO" id="GO:0005886">
    <property type="term" value="C:plasma membrane"/>
    <property type="evidence" value="ECO:0007669"/>
    <property type="project" value="UniProtKB-SubCell"/>
</dbReference>
<dbReference type="SUPFAM" id="SSF103473">
    <property type="entry name" value="MFS general substrate transporter"/>
    <property type="match status" value="1"/>
</dbReference>
<feature type="transmembrane region" description="Helical" evidence="8">
    <location>
        <begin position="445"/>
        <end position="467"/>
    </location>
</feature>
<evidence type="ECO:0000259" key="9">
    <source>
        <dbReference type="PROSITE" id="PS50850"/>
    </source>
</evidence>
<keyword evidence="3" id="KW-1003">Cell membrane</keyword>
<dbReference type="InterPro" id="IPR005828">
    <property type="entry name" value="MFS_sugar_transport-like"/>
</dbReference>
<comment type="subcellular location">
    <subcellularLocation>
        <location evidence="1">Cell membrane</location>
        <topology evidence="1">Multi-pass membrane protein</topology>
    </subcellularLocation>
</comment>
<feature type="transmembrane region" description="Helical" evidence="8">
    <location>
        <begin position="378"/>
        <end position="398"/>
    </location>
</feature>
<keyword evidence="2" id="KW-0813">Transport</keyword>
<dbReference type="Gene3D" id="1.20.1250.20">
    <property type="entry name" value="MFS general substrate transporter like domains"/>
    <property type="match status" value="1"/>
</dbReference>
<dbReference type="PROSITE" id="PS00217">
    <property type="entry name" value="SUGAR_TRANSPORT_2"/>
    <property type="match status" value="1"/>
</dbReference>
<evidence type="ECO:0000256" key="8">
    <source>
        <dbReference type="SAM" id="Phobius"/>
    </source>
</evidence>
<dbReference type="InterPro" id="IPR036259">
    <property type="entry name" value="MFS_trans_sf"/>
</dbReference>
<feature type="transmembrane region" description="Helical" evidence="8">
    <location>
        <begin position="39"/>
        <end position="64"/>
    </location>
</feature>
<protein>
    <recommendedName>
        <fullName evidence="9">Major facilitator superfamily (MFS) profile domain-containing protein</fullName>
    </recommendedName>
</protein>
<dbReference type="FunFam" id="1.20.1250.20:FF:000218">
    <property type="entry name" value="facilitated trehalose transporter Tret1"/>
    <property type="match status" value="1"/>
</dbReference>
<dbReference type="PROSITE" id="PS50850">
    <property type="entry name" value="MFS"/>
    <property type="match status" value="1"/>
</dbReference>
<name>A0A1B6E1B6_9HEMI</name>
<dbReference type="InterPro" id="IPR003663">
    <property type="entry name" value="Sugar/inositol_transpt"/>
</dbReference>
<dbReference type="EMBL" id="GEDC01005580">
    <property type="protein sequence ID" value="JAS31718.1"/>
    <property type="molecule type" value="Transcribed_RNA"/>
</dbReference>
<organism evidence="10">
    <name type="scientific">Clastoptera arizonana</name>
    <name type="common">Arizona spittle bug</name>
    <dbReference type="NCBI Taxonomy" id="38151"/>
    <lineage>
        <taxon>Eukaryota</taxon>
        <taxon>Metazoa</taxon>
        <taxon>Ecdysozoa</taxon>
        <taxon>Arthropoda</taxon>
        <taxon>Hexapoda</taxon>
        <taxon>Insecta</taxon>
        <taxon>Pterygota</taxon>
        <taxon>Neoptera</taxon>
        <taxon>Paraneoptera</taxon>
        <taxon>Hemiptera</taxon>
        <taxon>Auchenorrhyncha</taxon>
        <taxon>Cercopoidea</taxon>
        <taxon>Clastopteridae</taxon>
        <taxon>Clastoptera</taxon>
    </lineage>
</organism>
<evidence type="ECO:0000256" key="5">
    <source>
        <dbReference type="ARBA" id="ARBA00022692"/>
    </source>
</evidence>
<evidence type="ECO:0000256" key="7">
    <source>
        <dbReference type="ARBA" id="ARBA00023136"/>
    </source>
</evidence>
<feature type="transmembrane region" description="Helical" evidence="8">
    <location>
        <begin position="112"/>
        <end position="131"/>
    </location>
</feature>
<feature type="transmembrane region" description="Helical" evidence="8">
    <location>
        <begin position="194"/>
        <end position="215"/>
    </location>
</feature>
<reference evidence="10" key="1">
    <citation type="submission" date="2015-12" db="EMBL/GenBank/DDBJ databases">
        <title>De novo transcriptome assembly of four potential Pierce s Disease insect vectors from Arizona vineyards.</title>
        <authorList>
            <person name="Tassone E.E."/>
        </authorList>
    </citation>
    <scope>NUCLEOTIDE SEQUENCE</scope>
</reference>
<dbReference type="PANTHER" id="PTHR48021:SF47">
    <property type="entry name" value="GH17672P"/>
    <property type="match status" value="1"/>
</dbReference>
<evidence type="ECO:0000256" key="4">
    <source>
        <dbReference type="ARBA" id="ARBA00022597"/>
    </source>
</evidence>
<evidence type="ECO:0000256" key="2">
    <source>
        <dbReference type="ARBA" id="ARBA00022448"/>
    </source>
</evidence>
<dbReference type="GO" id="GO:0022857">
    <property type="term" value="F:transmembrane transporter activity"/>
    <property type="evidence" value="ECO:0007669"/>
    <property type="project" value="InterPro"/>
</dbReference>
<dbReference type="Pfam" id="PF00083">
    <property type="entry name" value="Sugar_tr"/>
    <property type="match status" value="1"/>
</dbReference>
<evidence type="ECO:0000256" key="6">
    <source>
        <dbReference type="ARBA" id="ARBA00022989"/>
    </source>
</evidence>
<dbReference type="InterPro" id="IPR005829">
    <property type="entry name" value="Sugar_transporter_CS"/>
</dbReference>
<evidence type="ECO:0000313" key="10">
    <source>
        <dbReference type="EMBL" id="JAS31718.1"/>
    </source>
</evidence>
<accession>A0A1B6E1B6</accession>
<keyword evidence="4" id="KW-0762">Sugar transport</keyword>
<feature type="transmembrane region" description="Helical" evidence="8">
    <location>
        <begin position="137"/>
        <end position="158"/>
    </location>
</feature>
<sequence>MAVGHYTIKDFEKMNTVTPSEAEDGTKTTQAPETSRRHLYFTVIIVNCIYFLSGESMTWTSPVLPVLTTPGTGPILLSHREASILVRISATGQVFGPILSGLLISNIGRKRTIIVMIFLFIAQCSLLFITLDAVYLYAGKFLGGMAVGMSVTSLPIYVAEISDDSVRGMLNASPLVFRSVGYLAMYAVGPFVSYFTFSIFCLVAPILVMLLFLWVPESPYYLIATGRKEKAVSHLSWLRGCSERQAQAEADKIEISVERSLKNPISIQSFFASRANLRALFLGMCLVFFRQMCGITVVLYIMETLFINANVPLSSSASTIVVGVVMVIAAVTAPPLIKKAGYKRPLIASALGMFLSLGLFGLHFYFQARDIVIKSPLYIFLPLLSLMVYIVFFSIGFANNAYALVGEMFSPNVKAVGTAATNCFGFICALLALFLYYSVYEAVGMFASFWLFSILCLMAAWFVWLFVPETKGLSLDDIQEILSRPWVSKTVD</sequence>
<feature type="transmembrane region" description="Helical" evidence="8">
    <location>
        <begin position="84"/>
        <end position="105"/>
    </location>
</feature>
<dbReference type="InterPro" id="IPR050549">
    <property type="entry name" value="MFS_Trehalose_Transporter"/>
</dbReference>
<gene>
    <name evidence="10" type="ORF">g.10506</name>
</gene>